<comment type="subcellular location">
    <subcellularLocation>
        <location evidence="1">Membrane</location>
        <topology evidence="1">Multi-pass membrane protein</topology>
    </subcellularLocation>
</comment>
<evidence type="ECO:0000256" key="1">
    <source>
        <dbReference type="ARBA" id="ARBA00004141"/>
    </source>
</evidence>
<evidence type="ECO:0000313" key="8">
    <source>
        <dbReference type="Proteomes" id="UP000807115"/>
    </source>
</evidence>
<evidence type="ECO:0000313" key="7">
    <source>
        <dbReference type="EMBL" id="KAG0519706.1"/>
    </source>
</evidence>
<dbReference type="PANTHER" id="PTHR10383">
    <property type="entry name" value="SERINE INCORPORATOR"/>
    <property type="match status" value="1"/>
</dbReference>
<gene>
    <name evidence="7" type="ORF">BDA96_08G009200</name>
</gene>
<evidence type="ECO:0000256" key="3">
    <source>
        <dbReference type="ARBA" id="ARBA00022692"/>
    </source>
</evidence>
<feature type="transmembrane region" description="Helical" evidence="6">
    <location>
        <begin position="36"/>
        <end position="59"/>
    </location>
</feature>
<sequence>MEPTLMRVYIVFLCWSAIKSEPETSSYKKGKTGSGVNWITIISFIAELASVSVAAFSAGTDYKCIQFTNLVESENDIPYMGMIFSILSLLRAPCTLACCFSAGRHIMLHLESKLSHKPDTNDFRSTGRSWSL</sequence>
<reference evidence="7" key="2">
    <citation type="submission" date="2020-10" db="EMBL/GenBank/DDBJ databases">
        <authorList>
            <person name="Cooper E.A."/>
            <person name="Brenton Z.W."/>
            <person name="Flinn B.S."/>
            <person name="Jenkins J."/>
            <person name="Shu S."/>
            <person name="Flowers D."/>
            <person name="Luo F."/>
            <person name="Wang Y."/>
            <person name="Xia P."/>
            <person name="Barry K."/>
            <person name="Daum C."/>
            <person name="Lipzen A."/>
            <person name="Yoshinaga Y."/>
            <person name="Schmutz J."/>
            <person name="Saski C."/>
            <person name="Vermerris W."/>
            <person name="Kresovich S."/>
        </authorList>
    </citation>
    <scope>NUCLEOTIDE SEQUENCE</scope>
</reference>
<reference evidence="7" key="1">
    <citation type="journal article" date="2019" name="BMC Genomics">
        <title>A new reference genome for Sorghum bicolor reveals high levels of sequence similarity between sweet and grain genotypes: implications for the genetics of sugar metabolism.</title>
        <authorList>
            <person name="Cooper E.A."/>
            <person name="Brenton Z.W."/>
            <person name="Flinn B.S."/>
            <person name="Jenkins J."/>
            <person name="Shu S."/>
            <person name="Flowers D."/>
            <person name="Luo F."/>
            <person name="Wang Y."/>
            <person name="Xia P."/>
            <person name="Barry K."/>
            <person name="Daum C."/>
            <person name="Lipzen A."/>
            <person name="Yoshinaga Y."/>
            <person name="Schmutz J."/>
            <person name="Saski C."/>
            <person name="Vermerris W."/>
            <person name="Kresovich S."/>
        </authorList>
    </citation>
    <scope>NUCLEOTIDE SEQUENCE</scope>
</reference>
<dbReference type="GO" id="GO:0016020">
    <property type="term" value="C:membrane"/>
    <property type="evidence" value="ECO:0007669"/>
    <property type="project" value="UniProtKB-SubCell"/>
</dbReference>
<keyword evidence="5 6" id="KW-0472">Membrane</keyword>
<dbReference type="Proteomes" id="UP000807115">
    <property type="component" value="Chromosome 8"/>
</dbReference>
<protein>
    <submittedName>
        <fullName evidence="7">Uncharacterized protein</fullName>
    </submittedName>
</protein>
<evidence type="ECO:0000256" key="6">
    <source>
        <dbReference type="SAM" id="Phobius"/>
    </source>
</evidence>
<feature type="transmembrane region" description="Helical" evidence="6">
    <location>
        <begin position="79"/>
        <end position="103"/>
    </location>
</feature>
<evidence type="ECO:0000256" key="5">
    <source>
        <dbReference type="ARBA" id="ARBA00023136"/>
    </source>
</evidence>
<evidence type="ECO:0000256" key="4">
    <source>
        <dbReference type="ARBA" id="ARBA00022989"/>
    </source>
</evidence>
<organism evidence="7 8">
    <name type="scientific">Sorghum bicolor</name>
    <name type="common">Sorghum</name>
    <name type="synonym">Sorghum vulgare</name>
    <dbReference type="NCBI Taxonomy" id="4558"/>
    <lineage>
        <taxon>Eukaryota</taxon>
        <taxon>Viridiplantae</taxon>
        <taxon>Streptophyta</taxon>
        <taxon>Embryophyta</taxon>
        <taxon>Tracheophyta</taxon>
        <taxon>Spermatophyta</taxon>
        <taxon>Magnoliopsida</taxon>
        <taxon>Liliopsida</taxon>
        <taxon>Poales</taxon>
        <taxon>Poaceae</taxon>
        <taxon>PACMAD clade</taxon>
        <taxon>Panicoideae</taxon>
        <taxon>Andropogonodae</taxon>
        <taxon>Andropogoneae</taxon>
        <taxon>Sorghinae</taxon>
        <taxon>Sorghum</taxon>
    </lineage>
</organism>
<proteinExistence type="inferred from homology"/>
<dbReference type="EMBL" id="CM027687">
    <property type="protein sequence ID" value="KAG0519706.1"/>
    <property type="molecule type" value="Genomic_DNA"/>
</dbReference>
<dbReference type="PANTHER" id="PTHR10383:SF44">
    <property type="entry name" value="SERINC-DOMAIN CONTAINING SERINE AND SPHINGOLIPID BIOSYNTHESIS PROTEIN"/>
    <property type="match status" value="1"/>
</dbReference>
<comment type="caution">
    <text evidence="7">The sequence shown here is derived from an EMBL/GenBank/DDBJ whole genome shotgun (WGS) entry which is preliminary data.</text>
</comment>
<keyword evidence="4 6" id="KW-1133">Transmembrane helix</keyword>
<name>A0A921QDE9_SORBI</name>
<comment type="similarity">
    <text evidence="2">Belongs to the TDE1 family.</text>
</comment>
<accession>A0A921QDE9</accession>
<dbReference type="AlphaFoldDB" id="A0A921QDE9"/>
<keyword evidence="3 6" id="KW-0812">Transmembrane</keyword>
<evidence type="ECO:0000256" key="2">
    <source>
        <dbReference type="ARBA" id="ARBA00006665"/>
    </source>
</evidence>
<dbReference type="InterPro" id="IPR005016">
    <property type="entry name" value="TDE1/TMS"/>
</dbReference>